<evidence type="ECO:0000256" key="3">
    <source>
        <dbReference type="PROSITE-ProRule" id="PRU00339"/>
    </source>
</evidence>
<keyword evidence="2 3" id="KW-0802">TPR repeat</keyword>
<feature type="region of interest" description="Disordered" evidence="5">
    <location>
        <begin position="640"/>
        <end position="666"/>
    </location>
</feature>
<organism evidence="6 7">
    <name type="scientific">Alkalispirochaeta americana</name>
    <dbReference type="NCBI Taxonomy" id="159291"/>
    <lineage>
        <taxon>Bacteria</taxon>
        <taxon>Pseudomonadati</taxon>
        <taxon>Spirochaetota</taxon>
        <taxon>Spirochaetia</taxon>
        <taxon>Spirochaetales</taxon>
        <taxon>Spirochaetaceae</taxon>
        <taxon>Alkalispirochaeta</taxon>
    </lineage>
</organism>
<evidence type="ECO:0000256" key="2">
    <source>
        <dbReference type="ARBA" id="ARBA00022803"/>
    </source>
</evidence>
<dbReference type="GO" id="GO:0035269">
    <property type="term" value="P:protein O-linked glycosylation via mannose"/>
    <property type="evidence" value="ECO:0007669"/>
    <property type="project" value="TreeGrafter"/>
</dbReference>
<keyword evidence="4" id="KW-0175">Coiled coil</keyword>
<dbReference type="Proteomes" id="UP000186400">
    <property type="component" value="Unassembled WGS sequence"/>
</dbReference>
<keyword evidence="7" id="KW-1185">Reference proteome</keyword>
<dbReference type="PROSITE" id="PS50005">
    <property type="entry name" value="TPR"/>
    <property type="match status" value="4"/>
</dbReference>
<feature type="repeat" description="TPR" evidence="3">
    <location>
        <begin position="247"/>
        <end position="280"/>
    </location>
</feature>
<name>A0A1N6P340_9SPIO</name>
<dbReference type="PANTHER" id="PTHR44227:SF3">
    <property type="entry name" value="PROTEIN O-MANNOSYL-TRANSFERASE TMTC4"/>
    <property type="match status" value="1"/>
</dbReference>
<dbReference type="GO" id="GO:0000030">
    <property type="term" value="F:mannosyltransferase activity"/>
    <property type="evidence" value="ECO:0007669"/>
    <property type="project" value="TreeGrafter"/>
</dbReference>
<feature type="repeat" description="TPR" evidence="3">
    <location>
        <begin position="281"/>
        <end position="314"/>
    </location>
</feature>
<dbReference type="STRING" id="159291.SAMN05920897_102106"/>
<feature type="coiled-coil region" evidence="4">
    <location>
        <begin position="113"/>
        <end position="174"/>
    </location>
</feature>
<protein>
    <submittedName>
        <fullName evidence="6">Uncharacterized conserved protein HemY, contains two TPR repeats</fullName>
    </submittedName>
</protein>
<evidence type="ECO:0000256" key="4">
    <source>
        <dbReference type="SAM" id="Coils"/>
    </source>
</evidence>
<evidence type="ECO:0000256" key="5">
    <source>
        <dbReference type="SAM" id="MobiDB-lite"/>
    </source>
</evidence>
<dbReference type="InterPro" id="IPR052346">
    <property type="entry name" value="O-mannosyl-transferase_TMTC"/>
</dbReference>
<sequence length="681" mass="77090">MTSVKRQPKRVCFPLFLVLFLVPALWIGENILAETPPEQVHRGREALRRGVIYYERDEILAAADLFRKALEANPRYGAARMGLGEALFWLEDYRQAEDHLQEARRLRYPGVALDLLEAKVLVLTDRLDQARERYRAVLARQPYQEEALIGMALLDLAEGKASQDLSELRSLERRFPESRLLLTALLEASLAREDAVAVRRYLSRALQYHGEDPSVQLLAARFFLDQGRYEEALFHGRSAVGLAPELQEGWLVLAQTALGQGDMEGAREHYEHLLSLDPEQPRIWYARGVLAARQGDLETAYRSWERAQRLRPDYELSRIALENTLLAEEPLDSPRRHSAAEVYLRSGQEFQERFLHRQAERHFRRGLQLNPFHRELRLSLAELYRKQGFRGRFLQELEIVSTHGDESDQREARLLADRIEIFERLLRDSVARRWHVDQFTAPRRRVSLAIHHGQTRETGEPEASRHIGEYAGALLAMNENISLRNVVPAGRTPVETLVIAREQGAELVLLLTTDLSRETVSLEAVLLEQSTGNELFSAVFTRDGVDRIDRALRDLVAALGAVVLPAGEVLQRRGDLILVSLGAADGIEPDSILELRESSSRGALLGTARVLAVDDLLAEARYSRPQGGVDALVPGALVRPGKEGESEEAPPGRFLPTQEAPPSRVDRFLSPELLQRLFRLR</sequence>
<feature type="repeat" description="TPR" evidence="3">
    <location>
        <begin position="340"/>
        <end position="373"/>
    </location>
</feature>
<dbReference type="AlphaFoldDB" id="A0A1N6P340"/>
<dbReference type="RefSeq" id="WP_076487655.1">
    <property type="nucleotide sequence ID" value="NZ_FTMS01000002.1"/>
</dbReference>
<reference evidence="6 7" key="1">
    <citation type="submission" date="2017-01" db="EMBL/GenBank/DDBJ databases">
        <authorList>
            <person name="Mah S.A."/>
            <person name="Swanson W.J."/>
            <person name="Moy G.W."/>
            <person name="Vacquier V.D."/>
        </authorList>
    </citation>
    <scope>NUCLEOTIDE SEQUENCE [LARGE SCALE GENOMIC DNA]</scope>
    <source>
        <strain evidence="6 7">ASpG1</strain>
    </source>
</reference>
<dbReference type="Pfam" id="PF14559">
    <property type="entry name" value="TPR_19"/>
    <property type="match status" value="1"/>
</dbReference>
<feature type="repeat" description="TPR" evidence="3">
    <location>
        <begin position="43"/>
        <end position="76"/>
    </location>
</feature>
<dbReference type="EMBL" id="FTMS01000002">
    <property type="protein sequence ID" value="SIP98804.1"/>
    <property type="molecule type" value="Genomic_DNA"/>
</dbReference>
<evidence type="ECO:0000313" key="6">
    <source>
        <dbReference type="EMBL" id="SIP98804.1"/>
    </source>
</evidence>
<dbReference type="Pfam" id="PF13432">
    <property type="entry name" value="TPR_16"/>
    <property type="match status" value="2"/>
</dbReference>
<keyword evidence="1" id="KW-0677">Repeat</keyword>
<dbReference type="GO" id="GO:0030968">
    <property type="term" value="P:endoplasmic reticulum unfolded protein response"/>
    <property type="evidence" value="ECO:0007669"/>
    <property type="project" value="TreeGrafter"/>
</dbReference>
<dbReference type="InterPro" id="IPR011990">
    <property type="entry name" value="TPR-like_helical_dom_sf"/>
</dbReference>
<dbReference type="SMART" id="SM00028">
    <property type="entry name" value="TPR"/>
    <property type="match status" value="6"/>
</dbReference>
<dbReference type="OrthoDB" id="363271at2"/>
<proteinExistence type="predicted"/>
<dbReference type="InterPro" id="IPR019734">
    <property type="entry name" value="TPR_rpt"/>
</dbReference>
<evidence type="ECO:0000256" key="1">
    <source>
        <dbReference type="ARBA" id="ARBA00022737"/>
    </source>
</evidence>
<accession>A0A1N6P340</accession>
<dbReference type="SUPFAM" id="SSF48452">
    <property type="entry name" value="TPR-like"/>
    <property type="match status" value="2"/>
</dbReference>
<gene>
    <name evidence="6" type="ORF">SAMN05920897_102106</name>
</gene>
<evidence type="ECO:0000313" key="7">
    <source>
        <dbReference type="Proteomes" id="UP000186400"/>
    </source>
</evidence>
<dbReference type="PANTHER" id="PTHR44227">
    <property type="match status" value="1"/>
</dbReference>
<dbReference type="Gene3D" id="1.25.40.10">
    <property type="entry name" value="Tetratricopeptide repeat domain"/>
    <property type="match status" value="2"/>
</dbReference>